<dbReference type="SMART" id="SM00637">
    <property type="entry name" value="CBD_II"/>
    <property type="match status" value="1"/>
</dbReference>
<dbReference type="Pfam" id="PF00553">
    <property type="entry name" value="CBM_2"/>
    <property type="match status" value="1"/>
</dbReference>
<evidence type="ECO:0000259" key="2">
    <source>
        <dbReference type="PROSITE" id="PS51173"/>
    </source>
</evidence>
<dbReference type="EMBL" id="JACHMP010000001">
    <property type="protein sequence ID" value="MBB5821836.1"/>
    <property type="molecule type" value="Genomic_DNA"/>
</dbReference>
<dbReference type="SUPFAM" id="SSF49384">
    <property type="entry name" value="Carbohydrate-binding domain"/>
    <property type="match status" value="1"/>
</dbReference>
<accession>A0A7W9IJN7</accession>
<dbReference type="InterPro" id="IPR008965">
    <property type="entry name" value="CBM2/CBM3_carb-bd_dom_sf"/>
</dbReference>
<dbReference type="RefSeq" id="WP_184540992.1">
    <property type="nucleotide sequence ID" value="NZ_JACHMP010000001.1"/>
</dbReference>
<dbReference type="PROSITE" id="PS51257">
    <property type="entry name" value="PROKAR_LIPOPROTEIN"/>
    <property type="match status" value="1"/>
</dbReference>
<dbReference type="Gene3D" id="2.60.40.290">
    <property type="match status" value="1"/>
</dbReference>
<feature type="compositionally biased region" description="Low complexity" evidence="1">
    <location>
        <begin position="53"/>
        <end position="75"/>
    </location>
</feature>
<dbReference type="GO" id="GO:0004553">
    <property type="term" value="F:hydrolase activity, hydrolyzing O-glycosyl compounds"/>
    <property type="evidence" value="ECO:0007669"/>
    <property type="project" value="InterPro"/>
</dbReference>
<evidence type="ECO:0000256" key="1">
    <source>
        <dbReference type="SAM" id="MobiDB-lite"/>
    </source>
</evidence>
<keyword evidence="4" id="KW-1185">Reference proteome</keyword>
<organism evidence="3 4">
    <name type="scientific">Streptosporangium becharense</name>
    <dbReference type="NCBI Taxonomy" id="1816182"/>
    <lineage>
        <taxon>Bacteria</taxon>
        <taxon>Bacillati</taxon>
        <taxon>Actinomycetota</taxon>
        <taxon>Actinomycetes</taxon>
        <taxon>Streptosporangiales</taxon>
        <taxon>Streptosporangiaceae</taxon>
        <taxon>Streptosporangium</taxon>
    </lineage>
</organism>
<dbReference type="GO" id="GO:0005975">
    <property type="term" value="P:carbohydrate metabolic process"/>
    <property type="evidence" value="ECO:0007669"/>
    <property type="project" value="InterPro"/>
</dbReference>
<proteinExistence type="predicted"/>
<name>A0A7W9IJN7_9ACTN</name>
<dbReference type="AlphaFoldDB" id="A0A7W9IJN7"/>
<dbReference type="PROSITE" id="PS51173">
    <property type="entry name" value="CBM2"/>
    <property type="match status" value="1"/>
</dbReference>
<dbReference type="Proteomes" id="UP000540685">
    <property type="component" value="Unassembled WGS sequence"/>
</dbReference>
<evidence type="ECO:0000313" key="3">
    <source>
        <dbReference type="EMBL" id="MBB5821836.1"/>
    </source>
</evidence>
<dbReference type="GO" id="GO:0030247">
    <property type="term" value="F:polysaccharide binding"/>
    <property type="evidence" value="ECO:0007669"/>
    <property type="project" value="UniProtKB-UniRule"/>
</dbReference>
<dbReference type="InterPro" id="IPR012291">
    <property type="entry name" value="CBM2_carb-bd_dom_sf"/>
</dbReference>
<evidence type="ECO:0000313" key="4">
    <source>
        <dbReference type="Proteomes" id="UP000540685"/>
    </source>
</evidence>
<reference evidence="3 4" key="1">
    <citation type="submission" date="2020-08" db="EMBL/GenBank/DDBJ databases">
        <title>Sequencing the genomes of 1000 actinobacteria strains.</title>
        <authorList>
            <person name="Klenk H.-P."/>
        </authorList>
    </citation>
    <scope>NUCLEOTIDE SEQUENCE [LARGE SCALE GENOMIC DNA]</scope>
    <source>
        <strain evidence="3 4">DSM 46887</strain>
    </source>
</reference>
<dbReference type="InterPro" id="IPR001919">
    <property type="entry name" value="CBD2"/>
</dbReference>
<gene>
    <name evidence="3" type="ORF">F4562_004898</name>
</gene>
<sequence>MPPTGRIASLLGLLVLGAALTFVAVSCATRTYDPTHGPAHDPAHGRAHPLPPGHGAALPPGHGATPSAGHATAAPAASATMGAIASPGATADGSAAPSGRRGISAAGCEATVTLVESWPGGYRGTATIGNRTGRPMRDWYIQWIMPLGTTITQAWNGTHMQSGPVAMIHAPVEKPNLAAGATVSDIGFVGTATVPPTFTEITCG</sequence>
<comment type="caution">
    <text evidence="3">The sequence shown here is derived from an EMBL/GenBank/DDBJ whole genome shotgun (WGS) entry which is preliminary data.</text>
</comment>
<feature type="region of interest" description="Disordered" evidence="1">
    <location>
        <begin position="36"/>
        <end position="75"/>
    </location>
</feature>
<feature type="domain" description="CBM2" evidence="2">
    <location>
        <begin position="101"/>
        <end position="204"/>
    </location>
</feature>
<protein>
    <recommendedName>
        <fullName evidence="2">CBM2 domain-containing protein</fullName>
    </recommendedName>
</protein>